<dbReference type="Proteomes" id="UP000257109">
    <property type="component" value="Unassembled WGS sequence"/>
</dbReference>
<dbReference type="AlphaFoldDB" id="A0A371IGX9"/>
<name>A0A371IGX9_MUCPR</name>
<reference evidence="1" key="1">
    <citation type="submission" date="2018-05" db="EMBL/GenBank/DDBJ databases">
        <title>Draft genome of Mucuna pruriens seed.</title>
        <authorList>
            <person name="Nnadi N.E."/>
            <person name="Vos R."/>
            <person name="Hasami M.H."/>
            <person name="Devisetty U.K."/>
            <person name="Aguiy J.C."/>
        </authorList>
    </citation>
    <scope>NUCLEOTIDE SEQUENCE [LARGE SCALE GENOMIC DNA]</scope>
    <source>
        <strain evidence="1">JCA_2017</strain>
    </source>
</reference>
<dbReference type="PANTHER" id="PTHR37984:SF5">
    <property type="entry name" value="PROTEIN NYNRIN-LIKE"/>
    <property type="match status" value="1"/>
</dbReference>
<dbReference type="EMBL" id="QJKJ01000091">
    <property type="protein sequence ID" value="RDY14326.1"/>
    <property type="molecule type" value="Genomic_DNA"/>
</dbReference>
<keyword evidence="2" id="KW-1185">Reference proteome</keyword>
<dbReference type="SUPFAM" id="SSF56672">
    <property type="entry name" value="DNA/RNA polymerases"/>
    <property type="match status" value="1"/>
</dbReference>
<sequence length="172" mass="19852">MDDMITKSKTLGQHIDDLGKLFERLRKYRLKLNPAKCTFGVGTRKLLGFIVNERGIKLDLDKVKAIRDMPAPKTEIEVRGFLGRVNYIARFISQLTATCSPIFKLLQKNQKMEWNQECQDAFKKVKQYLESPPALVPAERTNHLLPQQEVHRMRTEVLGTRANVLRFGLGRE</sequence>
<accession>A0A371IGX9</accession>
<dbReference type="FunFam" id="3.30.70.270:FF:000063">
    <property type="entry name" value="Zinc knuckle domaincontaining protein"/>
    <property type="match status" value="1"/>
</dbReference>
<dbReference type="InterPro" id="IPR050951">
    <property type="entry name" value="Retrovirus_Pol_polyprotein"/>
</dbReference>
<dbReference type="Gene3D" id="3.30.70.270">
    <property type="match status" value="2"/>
</dbReference>
<evidence type="ECO:0000313" key="1">
    <source>
        <dbReference type="EMBL" id="RDY14326.1"/>
    </source>
</evidence>
<feature type="non-terminal residue" evidence="1">
    <location>
        <position position="1"/>
    </location>
</feature>
<gene>
    <name evidence="1" type="primary">pol</name>
    <name evidence="1" type="ORF">CR513_00604</name>
</gene>
<dbReference type="InterPro" id="IPR043128">
    <property type="entry name" value="Rev_trsase/Diguanyl_cyclase"/>
</dbReference>
<organism evidence="1 2">
    <name type="scientific">Mucuna pruriens</name>
    <name type="common">Velvet bean</name>
    <name type="synonym">Dolichos pruriens</name>
    <dbReference type="NCBI Taxonomy" id="157652"/>
    <lineage>
        <taxon>Eukaryota</taxon>
        <taxon>Viridiplantae</taxon>
        <taxon>Streptophyta</taxon>
        <taxon>Embryophyta</taxon>
        <taxon>Tracheophyta</taxon>
        <taxon>Spermatophyta</taxon>
        <taxon>Magnoliopsida</taxon>
        <taxon>eudicotyledons</taxon>
        <taxon>Gunneridae</taxon>
        <taxon>Pentapetalae</taxon>
        <taxon>rosids</taxon>
        <taxon>fabids</taxon>
        <taxon>Fabales</taxon>
        <taxon>Fabaceae</taxon>
        <taxon>Papilionoideae</taxon>
        <taxon>50 kb inversion clade</taxon>
        <taxon>NPAAA clade</taxon>
        <taxon>indigoferoid/millettioid clade</taxon>
        <taxon>Phaseoleae</taxon>
        <taxon>Mucuna</taxon>
    </lineage>
</organism>
<protein>
    <submittedName>
        <fullName evidence="1">Retrovirus-related Pol polyprotein from transposon 17.6</fullName>
    </submittedName>
</protein>
<dbReference type="PANTHER" id="PTHR37984">
    <property type="entry name" value="PROTEIN CBG26694"/>
    <property type="match status" value="1"/>
</dbReference>
<dbReference type="OrthoDB" id="1303608at2759"/>
<proteinExistence type="predicted"/>
<evidence type="ECO:0000313" key="2">
    <source>
        <dbReference type="Proteomes" id="UP000257109"/>
    </source>
</evidence>
<dbReference type="InterPro" id="IPR043502">
    <property type="entry name" value="DNA/RNA_pol_sf"/>
</dbReference>
<comment type="caution">
    <text evidence="1">The sequence shown here is derived from an EMBL/GenBank/DDBJ whole genome shotgun (WGS) entry which is preliminary data.</text>
</comment>